<evidence type="ECO:0000256" key="6">
    <source>
        <dbReference type="ARBA" id="ARBA00022857"/>
    </source>
</evidence>
<keyword evidence="5" id="KW-0288">FMN</keyword>
<evidence type="ECO:0000256" key="3">
    <source>
        <dbReference type="ARBA" id="ARBA00011738"/>
    </source>
</evidence>
<keyword evidence="4" id="KW-0285">Flavoprotein</keyword>
<comment type="subunit">
    <text evidence="3">Homodimer.</text>
</comment>
<evidence type="ECO:0000313" key="12">
    <source>
        <dbReference type="Proteomes" id="UP000053748"/>
    </source>
</evidence>
<dbReference type="SUPFAM" id="SSF55469">
    <property type="entry name" value="FMN-dependent nitroreductase-like"/>
    <property type="match status" value="1"/>
</dbReference>
<dbReference type="CDD" id="cd02149">
    <property type="entry name" value="NfsB-like"/>
    <property type="match status" value="1"/>
</dbReference>
<sequence>MNIVQASQSRYSTKAFDASRKLSEQQVADIKELVRMSASSVNSQPWHFILAGSDEGKARIAKAAQGQFSFNERKILDASHVMVFCARTDMDEAYLLSLLESEDKDGRFANEEAKTGMHGARSYFVGLHREALNDVQHWIQKQVYLNVGTLLLGASAMGIDAVPIEGFDAQILNEEFGLTGKGFNSVVIVPLGYHSEDDFNAKLPKSRWPAEAVFTEL</sequence>
<dbReference type="NCBIfam" id="NF008275">
    <property type="entry name" value="PRK11053.1"/>
    <property type="match status" value="1"/>
</dbReference>
<dbReference type="OrthoDB" id="9809288at2"/>
<dbReference type="Gene3D" id="3.40.109.10">
    <property type="entry name" value="NADH Oxidase"/>
    <property type="match status" value="1"/>
</dbReference>
<keyword evidence="7" id="KW-0560">Oxidoreductase</keyword>
<proteinExistence type="inferred from homology"/>
<evidence type="ECO:0000256" key="4">
    <source>
        <dbReference type="ARBA" id="ARBA00022630"/>
    </source>
</evidence>
<evidence type="ECO:0000259" key="10">
    <source>
        <dbReference type="Pfam" id="PF00881"/>
    </source>
</evidence>
<evidence type="ECO:0000256" key="5">
    <source>
        <dbReference type="ARBA" id="ARBA00022643"/>
    </source>
</evidence>
<name>A0A2J9VK33_VIBMI</name>
<accession>A0A2J9VK33</accession>
<comment type="cofactor">
    <cofactor evidence="1">
        <name>FMN</name>
        <dbReference type="ChEBI" id="CHEBI:58210"/>
    </cofactor>
</comment>
<feature type="domain" description="Nitroreductase" evidence="10">
    <location>
        <begin position="9"/>
        <end position="193"/>
    </location>
</feature>
<dbReference type="STRING" id="674.VM_16450"/>
<dbReference type="FunFam" id="3.40.109.10:FF:000002">
    <property type="entry name" value="Oxygen-insensitive NAD(P)H nitroreductase"/>
    <property type="match status" value="1"/>
</dbReference>
<reference evidence="11" key="1">
    <citation type="submission" date="2017-12" db="EMBL/GenBank/DDBJ databases">
        <title>FDA dAtabase for Regulatory Grade micrObial Sequences (FDA-ARGOS): Supporting development and validation of Infectious Disease Dx tests.</title>
        <authorList>
            <person name="Hoffmann M."/>
            <person name="Allard M."/>
            <person name="Evans P."/>
            <person name="Brown E."/>
            <person name="Tallon L.J."/>
            <person name="Sadzewicz L."/>
            <person name="Sengamalay N."/>
            <person name="Ott S."/>
            <person name="Godinez A."/>
            <person name="Nagaraj S."/>
            <person name="Vavikolanu K."/>
            <person name="Aluvathingal J."/>
            <person name="Nadendla S."/>
            <person name="Hobson J."/>
            <person name="Sichtig H."/>
        </authorList>
    </citation>
    <scope>NUCLEOTIDE SEQUENCE [LARGE SCALE GENOMIC DNA]</scope>
    <source>
        <strain evidence="11">FDAARGOS_113</strain>
    </source>
</reference>
<keyword evidence="12" id="KW-1185">Reference proteome</keyword>
<dbReference type="InterPro" id="IPR050627">
    <property type="entry name" value="Nitroreductase/BluB"/>
</dbReference>
<dbReference type="PANTHER" id="PTHR23026">
    <property type="entry name" value="NADPH NITROREDUCTASE"/>
    <property type="match status" value="1"/>
</dbReference>
<organism evidence="11 12">
    <name type="scientific">Vibrio mimicus</name>
    <dbReference type="NCBI Taxonomy" id="674"/>
    <lineage>
        <taxon>Bacteria</taxon>
        <taxon>Pseudomonadati</taxon>
        <taxon>Pseudomonadota</taxon>
        <taxon>Gammaproteobacteria</taxon>
        <taxon>Vibrionales</taxon>
        <taxon>Vibrionaceae</taxon>
        <taxon>Vibrio</taxon>
    </lineage>
</organism>
<gene>
    <name evidence="11" type="ORF">AL544_004270</name>
</gene>
<dbReference type="Proteomes" id="UP000053748">
    <property type="component" value="Unassembled WGS sequence"/>
</dbReference>
<dbReference type="GO" id="GO:0046256">
    <property type="term" value="P:2,4,6-trinitrotoluene catabolic process"/>
    <property type="evidence" value="ECO:0007669"/>
    <property type="project" value="TreeGrafter"/>
</dbReference>
<dbReference type="EMBL" id="LOSJ02000001">
    <property type="protein sequence ID" value="PNM64135.1"/>
    <property type="molecule type" value="Genomic_DNA"/>
</dbReference>
<comment type="similarity">
    <text evidence="2">Belongs to the nitroreductase family.</text>
</comment>
<evidence type="ECO:0000256" key="1">
    <source>
        <dbReference type="ARBA" id="ARBA00001917"/>
    </source>
</evidence>
<keyword evidence="8" id="KW-0520">NAD</keyword>
<evidence type="ECO:0000313" key="11">
    <source>
        <dbReference type="EMBL" id="PNM64135.1"/>
    </source>
</evidence>
<dbReference type="GO" id="GO:0005829">
    <property type="term" value="C:cytosol"/>
    <property type="evidence" value="ECO:0007669"/>
    <property type="project" value="TreeGrafter"/>
</dbReference>
<dbReference type="RefSeq" id="WP_001028475.1">
    <property type="nucleotide sequence ID" value="NZ_CAWMSS010000002.1"/>
</dbReference>
<evidence type="ECO:0000256" key="9">
    <source>
        <dbReference type="ARBA" id="ARBA00071762"/>
    </source>
</evidence>
<dbReference type="PANTHER" id="PTHR23026:SF125">
    <property type="entry name" value="OXYGEN-INSENSITIVE NAD(P)H NITROREDUCTASE"/>
    <property type="match status" value="1"/>
</dbReference>
<dbReference type="AlphaFoldDB" id="A0A2J9VK33"/>
<protein>
    <recommendedName>
        <fullName evidence="9">Oxygen-insensitive NAD(P)H nitroreductase</fullName>
    </recommendedName>
</protein>
<dbReference type="InterPro" id="IPR029479">
    <property type="entry name" value="Nitroreductase"/>
</dbReference>
<dbReference type="Pfam" id="PF00881">
    <property type="entry name" value="Nitroreductase"/>
    <property type="match status" value="1"/>
</dbReference>
<keyword evidence="6" id="KW-0521">NADP</keyword>
<dbReference type="GO" id="GO:0046857">
    <property type="term" value="F:oxidoreductase activity, acting on other nitrogenous compounds as donors, with NAD or NADP as acceptor"/>
    <property type="evidence" value="ECO:0007669"/>
    <property type="project" value="TreeGrafter"/>
</dbReference>
<evidence type="ECO:0000256" key="7">
    <source>
        <dbReference type="ARBA" id="ARBA00023002"/>
    </source>
</evidence>
<dbReference type="InterPro" id="IPR000415">
    <property type="entry name" value="Nitroreductase-like"/>
</dbReference>
<evidence type="ECO:0000256" key="8">
    <source>
        <dbReference type="ARBA" id="ARBA00023027"/>
    </source>
</evidence>
<evidence type="ECO:0000256" key="2">
    <source>
        <dbReference type="ARBA" id="ARBA00007118"/>
    </source>
</evidence>
<comment type="caution">
    <text evidence="11">The sequence shown here is derived from an EMBL/GenBank/DDBJ whole genome shotgun (WGS) entry which is preliminary data.</text>
</comment>
<dbReference type="InterPro" id="IPR033878">
    <property type="entry name" value="NfsB-like"/>
</dbReference>